<feature type="region of interest" description="Disordered" evidence="3">
    <location>
        <begin position="105"/>
        <end position="130"/>
    </location>
</feature>
<evidence type="ECO:0000313" key="6">
    <source>
        <dbReference type="Proteomes" id="UP000054560"/>
    </source>
</evidence>
<evidence type="ECO:0000256" key="1">
    <source>
        <dbReference type="ARBA" id="ARBA00022729"/>
    </source>
</evidence>
<keyword evidence="2" id="KW-0456">Lyase</keyword>
<keyword evidence="6" id="KW-1185">Reference proteome</keyword>
<evidence type="ECO:0000256" key="2">
    <source>
        <dbReference type="ARBA" id="ARBA00023239"/>
    </source>
</evidence>
<dbReference type="SUPFAM" id="SSF48230">
    <property type="entry name" value="Chondroitin AC/alginate lyase"/>
    <property type="match status" value="1"/>
</dbReference>
<dbReference type="OrthoDB" id="46714at2759"/>
<dbReference type="InterPro" id="IPR008397">
    <property type="entry name" value="Alginate_lyase_dom"/>
</dbReference>
<proteinExistence type="predicted"/>
<protein>
    <recommendedName>
        <fullName evidence="4">Alginate lyase domain-containing protein</fullName>
    </recommendedName>
</protein>
<dbReference type="AlphaFoldDB" id="A0A0L0G7E0"/>
<gene>
    <name evidence="5" type="ORF">SARC_02848</name>
</gene>
<dbReference type="Pfam" id="PF05426">
    <property type="entry name" value="Alginate_lyase"/>
    <property type="match status" value="1"/>
</dbReference>
<dbReference type="eggNOG" id="ENOG502RYM5">
    <property type="taxonomic scope" value="Eukaryota"/>
</dbReference>
<feature type="domain" description="Alginate lyase" evidence="4">
    <location>
        <begin position="562"/>
        <end position="843"/>
    </location>
</feature>
<accession>A0A0L0G7E0</accession>
<organism evidence="5 6">
    <name type="scientific">Sphaeroforma arctica JP610</name>
    <dbReference type="NCBI Taxonomy" id="667725"/>
    <lineage>
        <taxon>Eukaryota</taxon>
        <taxon>Ichthyosporea</taxon>
        <taxon>Ichthyophonida</taxon>
        <taxon>Sphaeroforma</taxon>
    </lineage>
</organism>
<evidence type="ECO:0000313" key="5">
    <source>
        <dbReference type="EMBL" id="KNC84957.1"/>
    </source>
</evidence>
<feature type="region of interest" description="Disordered" evidence="3">
    <location>
        <begin position="166"/>
        <end position="189"/>
    </location>
</feature>
<dbReference type="GO" id="GO:0016829">
    <property type="term" value="F:lyase activity"/>
    <property type="evidence" value="ECO:0007669"/>
    <property type="project" value="UniProtKB-KW"/>
</dbReference>
<dbReference type="RefSeq" id="XP_014158859.1">
    <property type="nucleotide sequence ID" value="XM_014303384.1"/>
</dbReference>
<sequence>MGSAIVESIEKAPMRATNQSDEERLLYTPSYFNGGAQLRNRSCSRQLAGLKKFKWLALALLAVCILGYHFATDSSIDSTITINKASIGKDDKINDVINTTFVPPQRTDHKELQTDEEEGMEDIDNSNEDTEASAIKDKLIEESDDDAPTETESNNKAAHVKVSQFGDSDIPDTAPQPWPKLHPLSKKSLQVGSQKTDAKYMYYRSIGNDLPPRHAIGQTYVNVKFILENEKEFPDVEKRWIVNRIAREEEEKKIIDLLDEYNQKYIHIPIDLEEYAKIDMWYDLHGDPTDPLRAHPYLDGTDKHKYEVIDTTYHYKNLYVMHNNGARNIMLEDGIASGAEWVFPFDGNCFLTEKAWKLMLSGIKKDGDNTKYFTVPMVRLQSNGDLFDPTFEPNAKEEPQIIFRNDAIERFNENMRYGRRPKVEMLWRLKVAGPWDKWPQSAGHWEAKEWEVSEDISTKHPVLEIGWIPRLYSGAGELEVTGAIANRGLSRTQGVEKLIAYLDEQVAHLRFGFRWDRLTMYNETVLALEKKAYTEGTNLNLVKLIEDLIEMGNIGLKVGQFSVTHKEEAPPSGNKHDYYSPSPYFWPNPNRTDGLPYVRRDGERVPGTELWDEFSNRYDRSRLASMFGNTTILALSWYFTDDLRYATHGAENIRTWFVNEETRMTPTMMYAQIRWGHNDNVGANYGIIETKDLYFLLDAVRLFIKAGEFSETDTKILKEWLTEFSTYLIESPQGFNEYKAPNNHGTYFDVQVAAIAAFLDDIPIMLNYTQRSQARMLLQFKDGSMPKEMERPTCLHYMMFGLMSWTTLATLSNNIGIDLWNYSHRGSGPEPCIQGAAVYTVPYLNSTWSHIQVRVCFSFNFR</sequence>
<dbReference type="InterPro" id="IPR008929">
    <property type="entry name" value="Chondroitin_lyas"/>
</dbReference>
<evidence type="ECO:0000256" key="3">
    <source>
        <dbReference type="SAM" id="MobiDB-lite"/>
    </source>
</evidence>
<reference evidence="5 6" key="1">
    <citation type="submission" date="2011-02" db="EMBL/GenBank/DDBJ databases">
        <title>The Genome Sequence of Sphaeroforma arctica JP610.</title>
        <authorList>
            <consortium name="The Broad Institute Genome Sequencing Platform"/>
            <person name="Russ C."/>
            <person name="Cuomo C."/>
            <person name="Young S.K."/>
            <person name="Zeng Q."/>
            <person name="Gargeya S."/>
            <person name="Alvarado L."/>
            <person name="Berlin A."/>
            <person name="Chapman S.B."/>
            <person name="Chen Z."/>
            <person name="Freedman E."/>
            <person name="Gellesch M."/>
            <person name="Goldberg J."/>
            <person name="Griggs A."/>
            <person name="Gujja S."/>
            <person name="Heilman E."/>
            <person name="Heiman D."/>
            <person name="Howarth C."/>
            <person name="Mehta T."/>
            <person name="Neiman D."/>
            <person name="Pearson M."/>
            <person name="Roberts A."/>
            <person name="Saif S."/>
            <person name="Shea T."/>
            <person name="Shenoy N."/>
            <person name="Sisk P."/>
            <person name="Stolte C."/>
            <person name="Sykes S."/>
            <person name="White J."/>
            <person name="Yandava C."/>
            <person name="Burger G."/>
            <person name="Gray M.W."/>
            <person name="Holland P.W.H."/>
            <person name="King N."/>
            <person name="Lang F.B.F."/>
            <person name="Roger A.J."/>
            <person name="Ruiz-Trillo I."/>
            <person name="Haas B."/>
            <person name="Nusbaum C."/>
            <person name="Birren B."/>
        </authorList>
    </citation>
    <scope>NUCLEOTIDE SEQUENCE [LARGE SCALE GENOMIC DNA]</scope>
    <source>
        <strain evidence="5 6">JP610</strain>
    </source>
</reference>
<keyword evidence="1" id="KW-0732">Signal</keyword>
<dbReference type="Gene3D" id="1.50.10.100">
    <property type="entry name" value="Chondroitin AC/alginate lyase"/>
    <property type="match status" value="1"/>
</dbReference>
<dbReference type="Proteomes" id="UP000054560">
    <property type="component" value="Unassembled WGS sequence"/>
</dbReference>
<evidence type="ECO:0000259" key="4">
    <source>
        <dbReference type="Pfam" id="PF05426"/>
    </source>
</evidence>
<dbReference type="EMBL" id="KQ241729">
    <property type="protein sequence ID" value="KNC84957.1"/>
    <property type="molecule type" value="Genomic_DNA"/>
</dbReference>
<name>A0A0L0G7E0_9EUKA</name>
<feature type="compositionally biased region" description="Acidic residues" evidence="3">
    <location>
        <begin position="114"/>
        <end position="130"/>
    </location>
</feature>
<dbReference type="GeneID" id="25903352"/>